<dbReference type="STRING" id="354355.SAMN05660816_05036"/>
<dbReference type="Proteomes" id="UP000192610">
    <property type="component" value="Unassembled WGS sequence"/>
</dbReference>
<evidence type="ECO:0008006" key="4">
    <source>
        <dbReference type="Google" id="ProtNLM"/>
    </source>
</evidence>
<dbReference type="RefSeq" id="WP_081197117.1">
    <property type="nucleotide sequence ID" value="NZ_FOCZ01000010.1"/>
</dbReference>
<feature type="chain" id="PRO_5010737083" description="DUF3575 domain-containing protein" evidence="1">
    <location>
        <begin position="21"/>
        <end position="231"/>
    </location>
</feature>
<keyword evidence="1" id="KW-0732">Signal</keyword>
<organism evidence="2 3">
    <name type="scientific">Niastella yeongjuensis</name>
    <dbReference type="NCBI Taxonomy" id="354355"/>
    <lineage>
        <taxon>Bacteria</taxon>
        <taxon>Pseudomonadati</taxon>
        <taxon>Bacteroidota</taxon>
        <taxon>Chitinophagia</taxon>
        <taxon>Chitinophagales</taxon>
        <taxon>Chitinophagaceae</taxon>
        <taxon>Niastella</taxon>
    </lineage>
</organism>
<proteinExistence type="predicted"/>
<feature type="signal peptide" evidence="1">
    <location>
        <begin position="1"/>
        <end position="20"/>
    </location>
</feature>
<gene>
    <name evidence="2" type="ORF">A4H97_20190</name>
</gene>
<sequence length="231" mass="26358">MRRIYILCLRLLLVSGYVNAQHYPPPTYHGIPKPIDSGKIYLRLNAMGLIDLLGGNISIGGEARLNKRLSITMDAGYIFYSTLYRGNRATGVILRPGARLYSGKNKNIFFDLQLHYKGVTHKVYDSLQKDLVNNVGTYEEYKKFQVRRRIYGGQILIGGKLFPSGNTRLFLEIYWGLGLRYKEEWLYHEEPNSGYPTGGSLFFHENILSVRKQTAISPAMPFGLRLVYAIP</sequence>
<keyword evidence="3" id="KW-1185">Reference proteome</keyword>
<evidence type="ECO:0000313" key="3">
    <source>
        <dbReference type="Proteomes" id="UP000192610"/>
    </source>
</evidence>
<dbReference type="OrthoDB" id="665795at2"/>
<protein>
    <recommendedName>
        <fullName evidence="4">DUF3575 domain-containing protein</fullName>
    </recommendedName>
</protein>
<evidence type="ECO:0000313" key="2">
    <source>
        <dbReference type="EMBL" id="OQP55912.1"/>
    </source>
</evidence>
<accession>A0A1V9FCB2</accession>
<dbReference type="EMBL" id="LVXG01000002">
    <property type="protein sequence ID" value="OQP55912.1"/>
    <property type="molecule type" value="Genomic_DNA"/>
</dbReference>
<comment type="caution">
    <text evidence="2">The sequence shown here is derived from an EMBL/GenBank/DDBJ whole genome shotgun (WGS) entry which is preliminary data.</text>
</comment>
<dbReference type="AlphaFoldDB" id="A0A1V9FCB2"/>
<evidence type="ECO:0000256" key="1">
    <source>
        <dbReference type="SAM" id="SignalP"/>
    </source>
</evidence>
<name>A0A1V9FCB2_9BACT</name>
<reference evidence="3" key="1">
    <citation type="submission" date="2016-04" db="EMBL/GenBank/DDBJ databases">
        <authorList>
            <person name="Chen L."/>
            <person name="Zhuang W."/>
            <person name="Wang G."/>
        </authorList>
    </citation>
    <scope>NUCLEOTIDE SEQUENCE [LARGE SCALE GENOMIC DNA]</scope>
    <source>
        <strain evidence="3">17621</strain>
    </source>
</reference>